<name>A0A409XN32_PSICY</name>
<protein>
    <submittedName>
        <fullName evidence="2">Uncharacterized protein</fullName>
    </submittedName>
</protein>
<sequence length="277" mass="30220">MSTNKLKKQPPIAMSATLTLASADFSKRTPYDVSYEFNSNSSNAMVPQRHKGTVVNSSLASSTASATNTLPMATTTTTMNIQPMSAKEQYWATRALKAEALLAAHEDHKKEIKNLGYVHDMKRERELVQLAKEHKEKHDTLDKLVKFLAGLIIVLVAVIVYLATHYARHSMLLQYKQQEKWWSMIGASHFTIPILSPFTSVVEHESSVVGAKMIGTVAAIAACLVFLGFRHWLASRDNQANQAAVNANANAIRGGAGVSAVTAIASAIAPVPYSIDR</sequence>
<dbReference type="AlphaFoldDB" id="A0A409XN32"/>
<keyword evidence="1" id="KW-0472">Membrane</keyword>
<evidence type="ECO:0000256" key="1">
    <source>
        <dbReference type="SAM" id="Phobius"/>
    </source>
</evidence>
<dbReference type="OrthoDB" id="3265172at2759"/>
<organism evidence="2 3">
    <name type="scientific">Psilocybe cyanescens</name>
    <dbReference type="NCBI Taxonomy" id="93625"/>
    <lineage>
        <taxon>Eukaryota</taxon>
        <taxon>Fungi</taxon>
        <taxon>Dikarya</taxon>
        <taxon>Basidiomycota</taxon>
        <taxon>Agaricomycotina</taxon>
        <taxon>Agaricomycetes</taxon>
        <taxon>Agaricomycetidae</taxon>
        <taxon>Agaricales</taxon>
        <taxon>Agaricineae</taxon>
        <taxon>Strophariaceae</taxon>
        <taxon>Psilocybe</taxon>
    </lineage>
</organism>
<dbReference type="Proteomes" id="UP000283269">
    <property type="component" value="Unassembled WGS sequence"/>
</dbReference>
<dbReference type="EMBL" id="NHYD01001084">
    <property type="protein sequence ID" value="PPQ92127.1"/>
    <property type="molecule type" value="Genomic_DNA"/>
</dbReference>
<keyword evidence="1" id="KW-1133">Transmembrane helix</keyword>
<evidence type="ECO:0000313" key="3">
    <source>
        <dbReference type="Proteomes" id="UP000283269"/>
    </source>
</evidence>
<accession>A0A409XN32</accession>
<comment type="caution">
    <text evidence="2">The sequence shown here is derived from an EMBL/GenBank/DDBJ whole genome shotgun (WGS) entry which is preliminary data.</text>
</comment>
<keyword evidence="3" id="KW-1185">Reference proteome</keyword>
<gene>
    <name evidence="2" type="ORF">CVT25_007958</name>
</gene>
<proteinExistence type="predicted"/>
<reference evidence="2 3" key="1">
    <citation type="journal article" date="2018" name="Evol. Lett.">
        <title>Horizontal gene cluster transfer increased hallucinogenic mushroom diversity.</title>
        <authorList>
            <person name="Reynolds H.T."/>
            <person name="Vijayakumar V."/>
            <person name="Gluck-Thaler E."/>
            <person name="Korotkin H.B."/>
            <person name="Matheny P.B."/>
            <person name="Slot J.C."/>
        </authorList>
    </citation>
    <scope>NUCLEOTIDE SEQUENCE [LARGE SCALE GENOMIC DNA]</scope>
    <source>
        <strain evidence="2 3">2631</strain>
    </source>
</reference>
<feature type="transmembrane region" description="Helical" evidence="1">
    <location>
        <begin position="214"/>
        <end position="233"/>
    </location>
</feature>
<evidence type="ECO:0000313" key="2">
    <source>
        <dbReference type="EMBL" id="PPQ92127.1"/>
    </source>
</evidence>
<feature type="transmembrane region" description="Helical" evidence="1">
    <location>
        <begin position="144"/>
        <end position="162"/>
    </location>
</feature>
<dbReference type="InParanoid" id="A0A409XN32"/>
<keyword evidence="1" id="KW-0812">Transmembrane</keyword>